<dbReference type="GO" id="GO:0005634">
    <property type="term" value="C:nucleus"/>
    <property type="evidence" value="ECO:0007669"/>
    <property type="project" value="TreeGrafter"/>
</dbReference>
<protein>
    <recommendedName>
        <fullName evidence="5">RING-type domain-containing protein</fullName>
    </recommendedName>
</protein>
<dbReference type="SUPFAM" id="SSF57850">
    <property type="entry name" value="RING/U-box"/>
    <property type="match status" value="1"/>
</dbReference>
<keyword evidence="1" id="KW-0479">Metal-binding</keyword>
<evidence type="ECO:0000313" key="7">
    <source>
        <dbReference type="Proteomes" id="UP000230069"/>
    </source>
</evidence>
<dbReference type="Gene3D" id="3.30.40.10">
    <property type="entry name" value="Zinc/RING finger domain, C3HC4 (zinc finger)"/>
    <property type="match status" value="1"/>
</dbReference>
<evidence type="ECO:0000256" key="2">
    <source>
        <dbReference type="ARBA" id="ARBA00022771"/>
    </source>
</evidence>
<dbReference type="SMART" id="SM00184">
    <property type="entry name" value="RING"/>
    <property type="match status" value="1"/>
</dbReference>
<evidence type="ECO:0000259" key="5">
    <source>
        <dbReference type="PROSITE" id="PS50089"/>
    </source>
</evidence>
<dbReference type="InterPro" id="IPR013083">
    <property type="entry name" value="Znf_RING/FYVE/PHD"/>
</dbReference>
<dbReference type="Pfam" id="PF13639">
    <property type="entry name" value="zf-RING_2"/>
    <property type="match status" value="1"/>
</dbReference>
<dbReference type="GO" id="GO:0008270">
    <property type="term" value="F:zinc ion binding"/>
    <property type="evidence" value="ECO:0007669"/>
    <property type="project" value="UniProtKB-KW"/>
</dbReference>
<evidence type="ECO:0000256" key="3">
    <source>
        <dbReference type="ARBA" id="ARBA00022833"/>
    </source>
</evidence>
<evidence type="ECO:0000256" key="4">
    <source>
        <dbReference type="PROSITE-ProRule" id="PRU00175"/>
    </source>
</evidence>
<dbReference type="InterPro" id="IPR051834">
    <property type="entry name" value="RING_finger_E3_ligase"/>
</dbReference>
<dbReference type="Proteomes" id="UP000230069">
    <property type="component" value="Unassembled WGS sequence"/>
</dbReference>
<keyword evidence="7" id="KW-1185">Reference proteome</keyword>
<dbReference type="OrthoDB" id="4348522at2759"/>
<gene>
    <name evidence="6" type="ORF">AQUCO_00200528v1</name>
</gene>
<reference evidence="6 7" key="1">
    <citation type="submission" date="2017-09" db="EMBL/GenBank/DDBJ databases">
        <title>WGS assembly of Aquilegia coerulea Goldsmith.</title>
        <authorList>
            <person name="Hodges S."/>
            <person name="Kramer E."/>
            <person name="Nordborg M."/>
            <person name="Tomkins J."/>
            <person name="Borevitz J."/>
            <person name="Derieg N."/>
            <person name="Yan J."/>
            <person name="Mihaltcheva S."/>
            <person name="Hayes R.D."/>
            <person name="Rokhsar D."/>
        </authorList>
    </citation>
    <scope>NUCLEOTIDE SEQUENCE [LARGE SCALE GENOMIC DNA]</scope>
    <source>
        <strain evidence="7">cv. Goldsmith</strain>
    </source>
</reference>
<keyword evidence="3" id="KW-0862">Zinc</keyword>
<dbReference type="GO" id="GO:0006511">
    <property type="term" value="P:ubiquitin-dependent protein catabolic process"/>
    <property type="evidence" value="ECO:0007669"/>
    <property type="project" value="TreeGrafter"/>
</dbReference>
<name>A0A2G5F3Q5_AQUCA</name>
<dbReference type="EMBL" id="KZ305019">
    <property type="protein sequence ID" value="PIA62580.1"/>
    <property type="molecule type" value="Genomic_DNA"/>
</dbReference>
<dbReference type="GO" id="GO:0061630">
    <property type="term" value="F:ubiquitin protein ligase activity"/>
    <property type="evidence" value="ECO:0007669"/>
    <property type="project" value="TreeGrafter"/>
</dbReference>
<dbReference type="AlphaFoldDB" id="A0A2G5F3Q5"/>
<proteinExistence type="predicted"/>
<dbReference type="InterPro" id="IPR001841">
    <property type="entry name" value="Znf_RING"/>
</dbReference>
<dbReference type="STRING" id="218851.A0A2G5F3Q5"/>
<accession>A0A2G5F3Q5</accession>
<dbReference type="PANTHER" id="PTHR45931:SF3">
    <property type="entry name" value="RING ZINC FINGER-CONTAINING PROTEIN"/>
    <property type="match status" value="1"/>
</dbReference>
<dbReference type="PROSITE" id="PS50089">
    <property type="entry name" value="ZF_RING_2"/>
    <property type="match status" value="1"/>
</dbReference>
<dbReference type="PANTHER" id="PTHR45931">
    <property type="entry name" value="SI:CH211-59O9.10"/>
    <property type="match status" value="1"/>
</dbReference>
<dbReference type="InParanoid" id="A0A2G5F3Q5"/>
<keyword evidence="2 4" id="KW-0863">Zinc-finger</keyword>
<feature type="domain" description="RING-type" evidence="5">
    <location>
        <begin position="56"/>
        <end position="97"/>
    </location>
</feature>
<evidence type="ECO:0000313" key="6">
    <source>
        <dbReference type="EMBL" id="PIA62580.1"/>
    </source>
</evidence>
<evidence type="ECO:0000256" key="1">
    <source>
        <dbReference type="ARBA" id="ARBA00022723"/>
    </source>
</evidence>
<sequence>MLCYTTFEEFTEQVITRESEIEASERLNMVPASRKAINELKKFEYDGGDSIINKECTICFEDFQMGLEVTRLPCSHGFHGKCITTWLETSHLCPSGRFKMPVSDSV</sequence>
<organism evidence="6 7">
    <name type="scientific">Aquilegia coerulea</name>
    <name type="common">Rocky mountain columbine</name>
    <dbReference type="NCBI Taxonomy" id="218851"/>
    <lineage>
        <taxon>Eukaryota</taxon>
        <taxon>Viridiplantae</taxon>
        <taxon>Streptophyta</taxon>
        <taxon>Embryophyta</taxon>
        <taxon>Tracheophyta</taxon>
        <taxon>Spermatophyta</taxon>
        <taxon>Magnoliopsida</taxon>
        <taxon>Ranunculales</taxon>
        <taxon>Ranunculaceae</taxon>
        <taxon>Thalictroideae</taxon>
        <taxon>Aquilegia</taxon>
    </lineage>
</organism>